<sequence length="461" mass="51002">MERQPHVLVVSFPAQGHISPLMKLSIQIAAHGLKVTFVTTEVEHAKFMESLPENFEEQSSITLVSIPDGVDEDARYDVVRTLEAIETIRRVVPTYLADWIAETNRSDVDEKISCVIADISVGGALEVAKKMGLEAVAVWPAGAPCLALATHVPRLLQDEIINSDGTIMKDEPIMLAEDAPACACWSSSDIGWKSSHPILSKALLGFYSVVPRYAEFYDLILCNSVYELDSSLFKLVPKALPIGPLLFTNHLGSFPGKTWPQDSTCLAWLDKQPPGSVIYLAFRSSTLASAKQVEELALGLEHSGKPFLWVVRPDFMEGSTARFPDRFHDRVSERAKIVEWAPQETVLAHPSVSCFVSHCGWNSTMEGLAMGVPFLCWPYIADQFSNKKYICDVLKTGLELSRDENGITSRHEISSKINKLISSDVIKAKALHVKDIVRKSSIEGGSSFNNFNNFIEHIKSL</sequence>
<evidence type="ECO:0000313" key="5">
    <source>
        <dbReference type="EMBL" id="KAK8537614.1"/>
    </source>
</evidence>
<dbReference type="InterPro" id="IPR058980">
    <property type="entry name" value="Glyco_transf_N"/>
</dbReference>
<keyword evidence="6" id="KW-1185">Reference proteome</keyword>
<evidence type="ECO:0000313" key="6">
    <source>
        <dbReference type="Proteomes" id="UP001472677"/>
    </source>
</evidence>
<feature type="domain" description="Glycosyltransferase N-terminal" evidence="4">
    <location>
        <begin position="7"/>
        <end position="42"/>
    </location>
</feature>
<evidence type="ECO:0000256" key="1">
    <source>
        <dbReference type="ARBA" id="ARBA00009995"/>
    </source>
</evidence>
<proteinExistence type="inferred from homology"/>
<dbReference type="Proteomes" id="UP001472677">
    <property type="component" value="Unassembled WGS sequence"/>
</dbReference>
<dbReference type="PANTHER" id="PTHR11926">
    <property type="entry name" value="GLUCOSYL/GLUCURONOSYL TRANSFERASES"/>
    <property type="match status" value="1"/>
</dbReference>
<evidence type="ECO:0000256" key="2">
    <source>
        <dbReference type="ARBA" id="ARBA00022676"/>
    </source>
</evidence>
<comment type="similarity">
    <text evidence="1">Belongs to the UDP-glycosyltransferase family.</text>
</comment>
<dbReference type="SUPFAM" id="SSF53756">
    <property type="entry name" value="UDP-Glycosyltransferase/glycogen phosphorylase"/>
    <property type="match status" value="1"/>
</dbReference>
<accession>A0ABR2DFB9</accession>
<dbReference type="InterPro" id="IPR002213">
    <property type="entry name" value="UDP_glucos_trans"/>
</dbReference>
<dbReference type="CDD" id="cd03784">
    <property type="entry name" value="GT1_Gtf-like"/>
    <property type="match status" value="1"/>
</dbReference>
<keyword evidence="2" id="KW-0328">Glycosyltransferase</keyword>
<organism evidence="5 6">
    <name type="scientific">Hibiscus sabdariffa</name>
    <name type="common">roselle</name>
    <dbReference type="NCBI Taxonomy" id="183260"/>
    <lineage>
        <taxon>Eukaryota</taxon>
        <taxon>Viridiplantae</taxon>
        <taxon>Streptophyta</taxon>
        <taxon>Embryophyta</taxon>
        <taxon>Tracheophyta</taxon>
        <taxon>Spermatophyta</taxon>
        <taxon>Magnoliopsida</taxon>
        <taxon>eudicotyledons</taxon>
        <taxon>Gunneridae</taxon>
        <taxon>Pentapetalae</taxon>
        <taxon>rosids</taxon>
        <taxon>malvids</taxon>
        <taxon>Malvales</taxon>
        <taxon>Malvaceae</taxon>
        <taxon>Malvoideae</taxon>
        <taxon>Hibiscus</taxon>
    </lineage>
</organism>
<dbReference type="PANTHER" id="PTHR11926:SF1412">
    <property type="entry name" value="UDP-GLYCOSYLTRANSFERASE 83A1-LIKE"/>
    <property type="match status" value="1"/>
</dbReference>
<keyword evidence="3" id="KW-0808">Transferase</keyword>
<comment type="caution">
    <text evidence="5">The sequence shown here is derived from an EMBL/GenBank/DDBJ whole genome shotgun (WGS) entry which is preliminary data.</text>
</comment>
<name>A0ABR2DFB9_9ROSI</name>
<dbReference type="EMBL" id="JBBPBM010000028">
    <property type="protein sequence ID" value="KAK8537614.1"/>
    <property type="molecule type" value="Genomic_DNA"/>
</dbReference>
<reference evidence="5 6" key="1">
    <citation type="journal article" date="2024" name="G3 (Bethesda)">
        <title>Genome assembly of Hibiscus sabdariffa L. provides insights into metabolisms of medicinal natural products.</title>
        <authorList>
            <person name="Kim T."/>
        </authorList>
    </citation>
    <scope>NUCLEOTIDE SEQUENCE [LARGE SCALE GENOMIC DNA]</scope>
    <source>
        <strain evidence="5">TK-2024</strain>
        <tissue evidence="5">Old leaves</tissue>
    </source>
</reference>
<dbReference type="Pfam" id="PF00201">
    <property type="entry name" value="UDPGT"/>
    <property type="match status" value="1"/>
</dbReference>
<evidence type="ECO:0000256" key="3">
    <source>
        <dbReference type="ARBA" id="ARBA00022679"/>
    </source>
</evidence>
<dbReference type="Pfam" id="PF26168">
    <property type="entry name" value="Glyco_transf_N"/>
    <property type="match status" value="1"/>
</dbReference>
<evidence type="ECO:0000259" key="4">
    <source>
        <dbReference type="Pfam" id="PF26168"/>
    </source>
</evidence>
<protein>
    <recommendedName>
        <fullName evidence="4">Glycosyltransferase N-terminal domain-containing protein</fullName>
    </recommendedName>
</protein>
<dbReference type="Gene3D" id="3.40.50.2000">
    <property type="entry name" value="Glycogen Phosphorylase B"/>
    <property type="match status" value="2"/>
</dbReference>
<gene>
    <name evidence="5" type="ORF">V6N12_043767</name>
</gene>